<accession>A0ABR1WQ96</accession>
<feature type="compositionally biased region" description="Low complexity" evidence="1">
    <location>
        <begin position="19"/>
        <end position="31"/>
    </location>
</feature>
<evidence type="ECO:0000313" key="3">
    <source>
        <dbReference type="Proteomes" id="UP001433268"/>
    </source>
</evidence>
<comment type="caution">
    <text evidence="2">The sequence shown here is derived from an EMBL/GenBank/DDBJ whole genome shotgun (WGS) entry which is preliminary data.</text>
</comment>
<dbReference type="RefSeq" id="XP_066670219.1">
    <property type="nucleotide sequence ID" value="XM_066811296.1"/>
</dbReference>
<dbReference type="EMBL" id="JAQQWN010000005">
    <property type="protein sequence ID" value="KAK8085710.1"/>
    <property type="molecule type" value="Genomic_DNA"/>
</dbReference>
<evidence type="ECO:0000256" key="1">
    <source>
        <dbReference type="SAM" id="MobiDB-lite"/>
    </source>
</evidence>
<organism evidence="2 3">
    <name type="scientific">Apiospora hydei</name>
    <dbReference type="NCBI Taxonomy" id="1337664"/>
    <lineage>
        <taxon>Eukaryota</taxon>
        <taxon>Fungi</taxon>
        <taxon>Dikarya</taxon>
        <taxon>Ascomycota</taxon>
        <taxon>Pezizomycotina</taxon>
        <taxon>Sordariomycetes</taxon>
        <taxon>Xylariomycetidae</taxon>
        <taxon>Amphisphaeriales</taxon>
        <taxon>Apiosporaceae</taxon>
        <taxon>Apiospora</taxon>
    </lineage>
</organism>
<gene>
    <name evidence="2" type="ORF">PG997_006981</name>
</gene>
<dbReference type="GeneID" id="92044356"/>
<protein>
    <submittedName>
        <fullName evidence="2">Uncharacterized protein</fullName>
    </submittedName>
</protein>
<keyword evidence="3" id="KW-1185">Reference proteome</keyword>
<proteinExistence type="predicted"/>
<dbReference type="Proteomes" id="UP001433268">
    <property type="component" value="Unassembled WGS sequence"/>
</dbReference>
<feature type="region of interest" description="Disordered" evidence="1">
    <location>
        <begin position="1"/>
        <end position="67"/>
    </location>
</feature>
<evidence type="ECO:0000313" key="2">
    <source>
        <dbReference type="EMBL" id="KAK8085710.1"/>
    </source>
</evidence>
<reference evidence="2 3" key="1">
    <citation type="submission" date="2023-01" db="EMBL/GenBank/DDBJ databases">
        <title>Analysis of 21 Apiospora genomes using comparative genomics revels a genus with tremendous synthesis potential of carbohydrate active enzymes and secondary metabolites.</title>
        <authorList>
            <person name="Sorensen T."/>
        </authorList>
    </citation>
    <scope>NUCLEOTIDE SEQUENCE [LARGE SCALE GENOMIC DNA]</scope>
    <source>
        <strain evidence="2 3">CBS 114990</strain>
    </source>
</reference>
<name>A0ABR1WQ96_9PEZI</name>
<sequence length="67" mass="6625">MTAAGQMNSGNLPPPSNNNPPGTGFNPGPAGSPANMEPPAQPRGPGGNPLSGDLDRRTTASPKHGNP</sequence>